<dbReference type="InterPro" id="IPR038573">
    <property type="entry name" value="BrnT_sf"/>
</dbReference>
<accession>A0A7Y2NYW0</accession>
<dbReference type="AlphaFoldDB" id="A0A7Y2NYW0"/>
<organism evidence="1 2">
    <name type="scientific">Telluria aromaticivorans</name>
    <dbReference type="NCBI Taxonomy" id="2725995"/>
    <lineage>
        <taxon>Bacteria</taxon>
        <taxon>Pseudomonadati</taxon>
        <taxon>Pseudomonadota</taxon>
        <taxon>Betaproteobacteria</taxon>
        <taxon>Burkholderiales</taxon>
        <taxon>Oxalobacteraceae</taxon>
        <taxon>Telluria group</taxon>
        <taxon>Telluria</taxon>
    </lineage>
</organism>
<dbReference type="Gene3D" id="3.10.450.530">
    <property type="entry name" value="Ribonuclease toxin, BrnT, of type II toxin-antitoxin system"/>
    <property type="match status" value="1"/>
</dbReference>
<dbReference type="InterPro" id="IPR007460">
    <property type="entry name" value="BrnT_toxin"/>
</dbReference>
<proteinExistence type="predicted"/>
<dbReference type="Proteomes" id="UP000533905">
    <property type="component" value="Unassembled WGS sequence"/>
</dbReference>
<comment type="caution">
    <text evidence="1">The sequence shown here is derived from an EMBL/GenBank/DDBJ whole genome shotgun (WGS) entry which is preliminary data.</text>
</comment>
<name>A0A7Y2NYW0_9BURK</name>
<evidence type="ECO:0000313" key="2">
    <source>
        <dbReference type="Proteomes" id="UP000533905"/>
    </source>
</evidence>
<protein>
    <submittedName>
        <fullName evidence="1">BrnT family toxin</fullName>
    </submittedName>
</protein>
<keyword evidence="2" id="KW-1185">Reference proteome</keyword>
<sequence length="88" mass="10299">MEIAFDTTKDKANTGKHGISLAAAAAIEWEDALTWKDERYDYGETRMCAIAYISDRLYYVVYVDREEVRRIISLRKANLREVQRYAET</sequence>
<evidence type="ECO:0000313" key="1">
    <source>
        <dbReference type="EMBL" id="NNG22483.1"/>
    </source>
</evidence>
<dbReference type="EMBL" id="JABAIV010000002">
    <property type="protein sequence ID" value="NNG22483.1"/>
    <property type="molecule type" value="Genomic_DNA"/>
</dbReference>
<reference evidence="1 2" key="1">
    <citation type="submission" date="2020-04" db="EMBL/GenBank/DDBJ databases">
        <title>Massilia sp. nov., a cold adapted bacteria isolated from Arctic soil.</title>
        <authorList>
            <person name="Son J."/>
            <person name="Ka J.-O."/>
        </authorList>
    </citation>
    <scope>NUCLEOTIDE SEQUENCE [LARGE SCALE GENOMIC DNA]</scope>
    <source>
        <strain evidence="1 2">ML15P13</strain>
    </source>
</reference>
<dbReference type="RefSeq" id="WP_171082106.1">
    <property type="nucleotide sequence ID" value="NZ_JABAIV010000002.1"/>
</dbReference>
<dbReference type="Pfam" id="PF04365">
    <property type="entry name" value="BrnT_toxin"/>
    <property type="match status" value="1"/>
</dbReference>
<gene>
    <name evidence="1" type="ORF">HGB41_05635</name>
</gene>